<dbReference type="EMBL" id="JABAIA010000002">
    <property type="protein sequence ID" value="NLR66839.1"/>
    <property type="molecule type" value="Genomic_DNA"/>
</dbReference>
<dbReference type="Proteomes" id="UP000570474">
    <property type="component" value="Unassembled WGS sequence"/>
</dbReference>
<dbReference type="AlphaFoldDB" id="A0A847RIH1"/>
<reference evidence="1 2" key="1">
    <citation type="submission" date="2020-04" db="EMBL/GenBank/DDBJ databases">
        <authorList>
            <person name="Yin C."/>
        </authorList>
    </citation>
    <scope>NUCLEOTIDE SEQUENCE [LARGE SCALE GENOMIC DNA]</scope>
    <source>
        <strain evidence="1 2">Ae27</strain>
    </source>
</reference>
<proteinExistence type="predicted"/>
<protein>
    <submittedName>
        <fullName evidence="1">Uncharacterized protein</fullName>
    </submittedName>
</protein>
<evidence type="ECO:0000313" key="1">
    <source>
        <dbReference type="EMBL" id="NLR66839.1"/>
    </source>
</evidence>
<accession>A0A847RIH1</accession>
<keyword evidence="2" id="KW-1185">Reference proteome</keyword>
<organism evidence="1 2">
    <name type="scientific">Chitinophaga varians</name>
    <dbReference type="NCBI Taxonomy" id="2202339"/>
    <lineage>
        <taxon>Bacteria</taxon>
        <taxon>Pseudomonadati</taxon>
        <taxon>Bacteroidota</taxon>
        <taxon>Chitinophagia</taxon>
        <taxon>Chitinophagales</taxon>
        <taxon>Chitinophagaceae</taxon>
        <taxon>Chitinophaga</taxon>
    </lineage>
</organism>
<gene>
    <name evidence="1" type="ORF">HGH92_21200</name>
</gene>
<evidence type="ECO:0000313" key="2">
    <source>
        <dbReference type="Proteomes" id="UP000570474"/>
    </source>
</evidence>
<name>A0A847RIH1_9BACT</name>
<comment type="caution">
    <text evidence="1">The sequence shown here is derived from an EMBL/GenBank/DDBJ whole genome shotgun (WGS) entry which is preliminary data.</text>
</comment>
<sequence length="83" mass="9352">MDKTKIRIFLVCLFLSVFSSVIVTVKARTLDRVWIVDINHTDAGCTLALQYYTLEPNGSPMFATYASTTLSAQCDYKMLYTGE</sequence>